<evidence type="ECO:0000313" key="2">
    <source>
        <dbReference type="Proteomes" id="UP000198949"/>
    </source>
</evidence>
<evidence type="ECO:0000313" key="1">
    <source>
        <dbReference type="EMBL" id="SDD16311.1"/>
    </source>
</evidence>
<dbReference type="EMBL" id="FNAD01000002">
    <property type="protein sequence ID" value="SDD16311.1"/>
    <property type="molecule type" value="Genomic_DNA"/>
</dbReference>
<protein>
    <submittedName>
        <fullName evidence="1">Uncharacterized protein</fullName>
    </submittedName>
</protein>
<dbReference type="STRING" id="58114.SAMN05216270_102104"/>
<gene>
    <name evidence="1" type="ORF">SAMN05216270_102104</name>
</gene>
<reference evidence="2" key="1">
    <citation type="submission" date="2016-10" db="EMBL/GenBank/DDBJ databases">
        <authorList>
            <person name="Varghese N."/>
            <person name="Submissions S."/>
        </authorList>
    </citation>
    <scope>NUCLEOTIDE SEQUENCE [LARGE SCALE GENOMIC DNA]</scope>
    <source>
        <strain evidence="2">CGMCC 4.3516</strain>
    </source>
</reference>
<keyword evidence="2" id="KW-1185">Reference proteome</keyword>
<sequence>MVEAARHYLERLDVPWTDGPGLAAAQPPRHDVDPDGQAAAYVRSQWARIAFLAQQLIDNDGVLVDPLVMPPFPSQDA</sequence>
<dbReference type="AlphaFoldDB" id="A0A1G6SI39"/>
<proteinExistence type="predicted"/>
<dbReference type="RefSeq" id="WP_091028983.1">
    <property type="nucleotide sequence ID" value="NZ_FNAD01000002.1"/>
</dbReference>
<name>A0A1G6SI39_9ACTN</name>
<dbReference type="Proteomes" id="UP000198949">
    <property type="component" value="Unassembled WGS sequence"/>
</dbReference>
<accession>A0A1G6SI39</accession>
<organism evidence="1 2">
    <name type="scientific">Glycomyces harbinensis</name>
    <dbReference type="NCBI Taxonomy" id="58114"/>
    <lineage>
        <taxon>Bacteria</taxon>
        <taxon>Bacillati</taxon>
        <taxon>Actinomycetota</taxon>
        <taxon>Actinomycetes</taxon>
        <taxon>Glycomycetales</taxon>
        <taxon>Glycomycetaceae</taxon>
        <taxon>Glycomyces</taxon>
    </lineage>
</organism>